<name>A0A078BBP6_STYLE</name>
<evidence type="ECO:0000256" key="2">
    <source>
        <dbReference type="SAM" id="MobiDB-lite"/>
    </source>
</evidence>
<feature type="compositionally biased region" description="Basic and acidic residues" evidence="2">
    <location>
        <begin position="201"/>
        <end position="210"/>
    </location>
</feature>
<feature type="compositionally biased region" description="Polar residues" evidence="2">
    <location>
        <begin position="191"/>
        <end position="200"/>
    </location>
</feature>
<dbReference type="Proteomes" id="UP000039865">
    <property type="component" value="Unassembled WGS sequence"/>
</dbReference>
<keyword evidence="1" id="KW-0175">Coiled coil</keyword>
<feature type="region of interest" description="Disordered" evidence="2">
    <location>
        <begin position="183"/>
        <end position="254"/>
    </location>
</feature>
<evidence type="ECO:0000313" key="4">
    <source>
        <dbReference type="Proteomes" id="UP000039865"/>
    </source>
</evidence>
<reference evidence="3 4" key="1">
    <citation type="submission" date="2014-06" db="EMBL/GenBank/DDBJ databases">
        <authorList>
            <person name="Swart Estienne"/>
        </authorList>
    </citation>
    <scope>NUCLEOTIDE SEQUENCE [LARGE SCALE GENOMIC DNA]</scope>
    <source>
        <strain evidence="3 4">130c</strain>
    </source>
</reference>
<feature type="coiled-coil region" evidence="1">
    <location>
        <begin position="86"/>
        <end position="156"/>
    </location>
</feature>
<feature type="region of interest" description="Disordered" evidence="2">
    <location>
        <begin position="570"/>
        <end position="589"/>
    </location>
</feature>
<proteinExistence type="predicted"/>
<evidence type="ECO:0000256" key="1">
    <source>
        <dbReference type="SAM" id="Coils"/>
    </source>
</evidence>
<sequence>MQKLKKRQEQKTQILTHNQQFQDLENIRKNGKVPVFGYPLINYSPLASAKGITQDRIKTDPMEKIKSNWRKITKDILQSNASQFLLKEMLDSMDEIEQKEQDLFEAFAKGRKIGYSELEKQMLQHISKRIAKNNQIEKKIEQAEQVRANIEEGELSRSSIDISEIVDITFHQEKSQKRLIKRRSVRMAGKNNRNQSQNNELRLEDDHSPDISDDNYAKTAQAKKFKVKEDNKNRYKSRDRTLKSTDGPKSYPRVIQTRTPETNSKTKLLKDFIEMNDYITTGVDQQVNQSSSVQRKSMTLNRTHLNEAKKRMTSSINSIQRLDTFSPKKIKNLETIHKTKDRQSLNLISPQNLTQEIFKTYRRKQRKFSKEIKELINSPLLDEKYQSGYVHTEQPRLHKSQTVRNGRRVVNSAYQRPKIFSRNLESYIERILQKDSSLIKESPHAPESHHQLGNEKQDQRILRSFDRYSSYFPQTTNKKRKMRKHQHSDLESVYQPILLQENQSTQQNSVRASQQYHYPQQNIGMNSTTNHEHSSNFKLSTNTSAETYCNLFKQTNIKLAINFKNTDQTNQNKYQQQNNSRKSQNSKGLLNKSQVLTNINPIFIIKS</sequence>
<evidence type="ECO:0000313" key="3">
    <source>
        <dbReference type="EMBL" id="CDW91636.1"/>
    </source>
</evidence>
<accession>A0A078BBP6</accession>
<dbReference type="EMBL" id="CCKQ01019614">
    <property type="protein sequence ID" value="CDW91636.1"/>
    <property type="molecule type" value="Genomic_DNA"/>
</dbReference>
<gene>
    <name evidence="3" type="primary">Contig13729.g14641</name>
    <name evidence="3" type="ORF">STYLEM_20794</name>
</gene>
<dbReference type="InParanoid" id="A0A078BBP6"/>
<protein>
    <submittedName>
        <fullName evidence="3">Uncharacterized protein</fullName>
    </submittedName>
</protein>
<dbReference type="AlphaFoldDB" id="A0A078BBP6"/>
<feature type="region of interest" description="Disordered" evidence="2">
    <location>
        <begin position="439"/>
        <end position="460"/>
    </location>
</feature>
<keyword evidence="4" id="KW-1185">Reference proteome</keyword>
<feature type="compositionally biased region" description="Basic and acidic residues" evidence="2">
    <location>
        <begin position="227"/>
        <end position="243"/>
    </location>
</feature>
<organism evidence="3 4">
    <name type="scientific">Stylonychia lemnae</name>
    <name type="common">Ciliate</name>
    <dbReference type="NCBI Taxonomy" id="5949"/>
    <lineage>
        <taxon>Eukaryota</taxon>
        <taxon>Sar</taxon>
        <taxon>Alveolata</taxon>
        <taxon>Ciliophora</taxon>
        <taxon>Intramacronucleata</taxon>
        <taxon>Spirotrichea</taxon>
        <taxon>Stichotrichia</taxon>
        <taxon>Sporadotrichida</taxon>
        <taxon>Oxytrichidae</taxon>
        <taxon>Stylonychinae</taxon>
        <taxon>Stylonychia</taxon>
    </lineage>
</organism>
<feature type="compositionally biased region" description="Low complexity" evidence="2">
    <location>
        <begin position="570"/>
        <end position="587"/>
    </location>
</feature>